<reference evidence="1 2" key="1">
    <citation type="submission" date="2021-06" db="EMBL/GenBank/DDBJ databases">
        <title>Caerostris extrusa draft genome.</title>
        <authorList>
            <person name="Kono N."/>
            <person name="Arakawa K."/>
        </authorList>
    </citation>
    <scope>NUCLEOTIDE SEQUENCE [LARGE SCALE GENOMIC DNA]</scope>
</reference>
<evidence type="ECO:0000313" key="1">
    <source>
        <dbReference type="EMBL" id="GIY91132.1"/>
    </source>
</evidence>
<name>A0AAV4X7L0_CAEEX</name>
<dbReference type="Proteomes" id="UP001054945">
    <property type="component" value="Unassembled WGS sequence"/>
</dbReference>
<evidence type="ECO:0000313" key="2">
    <source>
        <dbReference type="Proteomes" id="UP001054945"/>
    </source>
</evidence>
<gene>
    <name evidence="1" type="ORF">CEXT_791481</name>
</gene>
<keyword evidence="2" id="KW-1185">Reference proteome</keyword>
<accession>A0AAV4X7L0</accession>
<protein>
    <submittedName>
        <fullName evidence="1">Uncharacterized protein</fullName>
    </submittedName>
</protein>
<dbReference type="EMBL" id="BPLR01017384">
    <property type="protein sequence ID" value="GIY91132.1"/>
    <property type="molecule type" value="Genomic_DNA"/>
</dbReference>
<comment type="caution">
    <text evidence="1">The sequence shown here is derived from an EMBL/GenBank/DDBJ whole genome shotgun (WGS) entry which is preliminary data.</text>
</comment>
<sequence>MASIGKKKRRKKNLPGLAEGYIKCSGTRMERNSARNARKNSLRNNDDGFCNGQLRDWRQENSFTLKKGWFVFYVVRLIGSRDVSSLLLALVGFCFMVCH</sequence>
<dbReference type="AlphaFoldDB" id="A0AAV4X7L0"/>
<organism evidence="1 2">
    <name type="scientific">Caerostris extrusa</name>
    <name type="common">Bark spider</name>
    <name type="synonym">Caerostris bankana</name>
    <dbReference type="NCBI Taxonomy" id="172846"/>
    <lineage>
        <taxon>Eukaryota</taxon>
        <taxon>Metazoa</taxon>
        <taxon>Ecdysozoa</taxon>
        <taxon>Arthropoda</taxon>
        <taxon>Chelicerata</taxon>
        <taxon>Arachnida</taxon>
        <taxon>Araneae</taxon>
        <taxon>Araneomorphae</taxon>
        <taxon>Entelegynae</taxon>
        <taxon>Araneoidea</taxon>
        <taxon>Araneidae</taxon>
        <taxon>Caerostris</taxon>
    </lineage>
</organism>
<proteinExistence type="predicted"/>